<dbReference type="AlphaFoldDB" id="A0A5J4WY58"/>
<reference evidence="1 2" key="1">
    <citation type="submission" date="2019-03" db="EMBL/GenBank/DDBJ databases">
        <title>Single cell metagenomics reveals metabolic interactions within the superorganism composed of flagellate Streblomastix strix and complex community of Bacteroidetes bacteria on its surface.</title>
        <authorList>
            <person name="Treitli S.C."/>
            <person name="Kolisko M."/>
            <person name="Husnik F."/>
            <person name="Keeling P."/>
            <person name="Hampl V."/>
        </authorList>
    </citation>
    <scope>NUCLEOTIDE SEQUENCE [LARGE SCALE GENOMIC DNA]</scope>
    <source>
        <strain evidence="1">ST1C</strain>
    </source>
</reference>
<accession>A0A5J4WY58</accession>
<dbReference type="EMBL" id="SNRW01000736">
    <property type="protein sequence ID" value="KAA6399512.1"/>
    <property type="molecule type" value="Genomic_DNA"/>
</dbReference>
<gene>
    <name evidence="1" type="ORF">EZS28_004956</name>
</gene>
<evidence type="ECO:0000313" key="1">
    <source>
        <dbReference type="EMBL" id="KAA6399512.1"/>
    </source>
</evidence>
<proteinExistence type="predicted"/>
<organism evidence="1 2">
    <name type="scientific">Streblomastix strix</name>
    <dbReference type="NCBI Taxonomy" id="222440"/>
    <lineage>
        <taxon>Eukaryota</taxon>
        <taxon>Metamonada</taxon>
        <taxon>Preaxostyla</taxon>
        <taxon>Oxymonadida</taxon>
        <taxon>Streblomastigidae</taxon>
        <taxon>Streblomastix</taxon>
    </lineage>
</organism>
<evidence type="ECO:0000313" key="2">
    <source>
        <dbReference type="Proteomes" id="UP000324800"/>
    </source>
</evidence>
<name>A0A5J4WY58_9EUKA</name>
<sequence>MNELREYPFDINIHNGLIFEDKQKLDNDEDEYLQSKDGTERFMFNMLMTCTILSNQGISFILPSTFGQGTFFGGIDGKLYPQFRKLDKIIHKPANEMVAFYTLALDLMKNSQERIEPFVILTHRGWCACAVPVRYDQTPYRDLGMRNFSSALSAMNCGNLWVNPQAQFLPCYDEFEQNLFRKYVHMEIEEELSESGTISVIPQRPIMRYHTPVFPLRFSRYFDSEILIGISPHPLQCENYLCKTLSPFQIRKVVTMMGFEGDVRHRWKLSERERVRKLLNISDTADEEKEQEQIILYNSAKTKEQKQNLIKLYREIRDKEQEDEFIS</sequence>
<protein>
    <submittedName>
        <fullName evidence="1">Uncharacterized protein</fullName>
    </submittedName>
</protein>
<dbReference type="Proteomes" id="UP000324800">
    <property type="component" value="Unassembled WGS sequence"/>
</dbReference>
<comment type="caution">
    <text evidence="1">The sequence shown here is derived from an EMBL/GenBank/DDBJ whole genome shotgun (WGS) entry which is preliminary data.</text>
</comment>